<evidence type="ECO:0000259" key="2">
    <source>
        <dbReference type="PROSITE" id="PS50110"/>
    </source>
</evidence>
<dbReference type="PANTHER" id="PTHR33121">
    <property type="entry name" value="CYCLIC DI-GMP PHOSPHODIESTERASE PDEF"/>
    <property type="match status" value="1"/>
</dbReference>
<feature type="modified residue" description="4-aspartylphosphate" evidence="1">
    <location>
        <position position="53"/>
    </location>
</feature>
<dbReference type="Pfam" id="PF00072">
    <property type="entry name" value="Response_reg"/>
    <property type="match status" value="1"/>
</dbReference>
<comment type="caution">
    <text evidence="4">The sequence shown here is derived from an EMBL/GenBank/DDBJ whole genome shotgun (WGS) entry which is preliminary data.</text>
</comment>
<dbReference type="InterPro" id="IPR000160">
    <property type="entry name" value="GGDEF_dom"/>
</dbReference>
<dbReference type="Gene3D" id="3.30.70.270">
    <property type="match status" value="1"/>
</dbReference>
<feature type="domain" description="GGDEF" evidence="3">
    <location>
        <begin position="162"/>
        <end position="282"/>
    </location>
</feature>
<dbReference type="InterPro" id="IPR050706">
    <property type="entry name" value="Cyclic-di-GMP_PDE-like"/>
</dbReference>
<dbReference type="AlphaFoldDB" id="A0A254NN69"/>
<dbReference type="PROSITE" id="PS50887">
    <property type="entry name" value="GGDEF"/>
    <property type="match status" value="1"/>
</dbReference>
<dbReference type="CDD" id="cd17535">
    <property type="entry name" value="REC_NarL-like"/>
    <property type="match status" value="1"/>
</dbReference>
<name>A0A254NN69_9BURK</name>
<keyword evidence="5" id="KW-1185">Reference proteome</keyword>
<dbReference type="SUPFAM" id="SSF52172">
    <property type="entry name" value="CheY-like"/>
    <property type="match status" value="1"/>
</dbReference>
<gene>
    <name evidence="4" type="ORF">CDO81_05600</name>
</gene>
<dbReference type="InterPro" id="IPR043128">
    <property type="entry name" value="Rev_trsase/Diguanyl_cyclase"/>
</dbReference>
<dbReference type="InterPro" id="IPR011006">
    <property type="entry name" value="CheY-like_superfamily"/>
</dbReference>
<dbReference type="Proteomes" id="UP000197446">
    <property type="component" value="Unassembled WGS sequence"/>
</dbReference>
<dbReference type="OrthoDB" id="9149242at2"/>
<dbReference type="SMART" id="SM00448">
    <property type="entry name" value="REC"/>
    <property type="match status" value="1"/>
</dbReference>
<dbReference type="SMART" id="SM00267">
    <property type="entry name" value="GGDEF"/>
    <property type="match status" value="1"/>
</dbReference>
<dbReference type="RefSeq" id="WP_088482115.1">
    <property type="nucleotide sequence ID" value="NZ_NISI01000001.1"/>
</dbReference>
<dbReference type="Gene3D" id="3.40.50.2300">
    <property type="match status" value="1"/>
</dbReference>
<evidence type="ECO:0008006" key="6">
    <source>
        <dbReference type="Google" id="ProtNLM"/>
    </source>
</evidence>
<keyword evidence="1" id="KW-0597">Phosphoprotein</keyword>
<protein>
    <recommendedName>
        <fullName evidence="6">Response regulator</fullName>
    </recommendedName>
</protein>
<evidence type="ECO:0000256" key="1">
    <source>
        <dbReference type="PROSITE-ProRule" id="PRU00169"/>
    </source>
</evidence>
<dbReference type="SUPFAM" id="SSF55073">
    <property type="entry name" value="Nucleotide cyclase"/>
    <property type="match status" value="1"/>
</dbReference>
<evidence type="ECO:0000259" key="3">
    <source>
        <dbReference type="PROSITE" id="PS50887"/>
    </source>
</evidence>
<evidence type="ECO:0000313" key="5">
    <source>
        <dbReference type="Proteomes" id="UP000197446"/>
    </source>
</evidence>
<dbReference type="PROSITE" id="PS50110">
    <property type="entry name" value="RESPONSE_REGULATORY"/>
    <property type="match status" value="1"/>
</dbReference>
<dbReference type="GO" id="GO:0071111">
    <property type="term" value="F:cyclic-guanylate-specific phosphodiesterase activity"/>
    <property type="evidence" value="ECO:0007669"/>
    <property type="project" value="InterPro"/>
</dbReference>
<sequence length="282" mass="30153">MNIFIVEDTVSIRRLLVRRLDSMPGMRVVGEAAGERQALALIRWARPDAVLLDLSLAHGSGLNLLGELRAGGYEGRISVLTAQDAEAYRRACFVAGADAFYDKASGLESLFDDLAALAGAPSAEPQQRPAVYLRDGLTGLYTEAALHERLDQVARCALRDGVDLAVHVLRLVGLADLPCEVAEAVVRQAARRLAEAGGEADIVARSAADQFAIVQTRLDKAEQAEQAASHARHLAGLMARPFEFGGQPYRMRVELGVALFPADAVSPRGLLTLAEATAFGVQ</sequence>
<dbReference type="EMBL" id="NISI01000001">
    <property type="protein sequence ID" value="OWR05913.1"/>
    <property type="molecule type" value="Genomic_DNA"/>
</dbReference>
<dbReference type="PANTHER" id="PTHR33121:SF70">
    <property type="entry name" value="SIGNALING PROTEIN YKOW"/>
    <property type="match status" value="1"/>
</dbReference>
<accession>A0A254NN69</accession>
<dbReference type="InterPro" id="IPR029787">
    <property type="entry name" value="Nucleotide_cyclase"/>
</dbReference>
<feature type="domain" description="Response regulatory" evidence="2">
    <location>
        <begin position="2"/>
        <end position="118"/>
    </location>
</feature>
<evidence type="ECO:0000313" key="4">
    <source>
        <dbReference type="EMBL" id="OWR05913.1"/>
    </source>
</evidence>
<organism evidence="4 5">
    <name type="scientific">Roseateles puraquae</name>
    <dbReference type="NCBI Taxonomy" id="431059"/>
    <lineage>
        <taxon>Bacteria</taxon>
        <taxon>Pseudomonadati</taxon>
        <taxon>Pseudomonadota</taxon>
        <taxon>Betaproteobacteria</taxon>
        <taxon>Burkholderiales</taxon>
        <taxon>Sphaerotilaceae</taxon>
        <taxon>Roseateles</taxon>
    </lineage>
</organism>
<dbReference type="InterPro" id="IPR001789">
    <property type="entry name" value="Sig_transdc_resp-reg_receiver"/>
</dbReference>
<dbReference type="GO" id="GO:0000160">
    <property type="term" value="P:phosphorelay signal transduction system"/>
    <property type="evidence" value="ECO:0007669"/>
    <property type="project" value="InterPro"/>
</dbReference>
<dbReference type="InterPro" id="IPR058245">
    <property type="entry name" value="NreC/VraR/RcsB-like_REC"/>
</dbReference>
<dbReference type="Pfam" id="PF00990">
    <property type="entry name" value="GGDEF"/>
    <property type="match status" value="1"/>
</dbReference>
<proteinExistence type="predicted"/>
<reference evidence="4 5" key="1">
    <citation type="journal article" date="2007" name="Int. J. Syst. Evol. Microbiol.">
        <title>Description of Pelomonas aquatica sp. nov. and Pelomonas puraquae sp. nov., isolated from industrial and haemodialysis water.</title>
        <authorList>
            <person name="Gomila M."/>
            <person name="Bowien B."/>
            <person name="Falsen E."/>
            <person name="Moore E.R."/>
            <person name="Lalucat J."/>
        </authorList>
    </citation>
    <scope>NUCLEOTIDE SEQUENCE [LARGE SCALE GENOMIC DNA]</scope>
    <source>
        <strain evidence="4 5">CCUG 52769</strain>
    </source>
</reference>